<dbReference type="AlphaFoldDB" id="F4L2K9"/>
<dbReference type="Gene3D" id="3.30.70.1070">
    <property type="entry name" value="Sporulation related repeat"/>
    <property type="match status" value="1"/>
</dbReference>
<dbReference type="InterPro" id="IPR036680">
    <property type="entry name" value="SPOR-like_sf"/>
</dbReference>
<dbReference type="PROSITE" id="PS51724">
    <property type="entry name" value="SPOR"/>
    <property type="match status" value="1"/>
</dbReference>
<reference key="2">
    <citation type="submission" date="2011-04" db="EMBL/GenBank/DDBJ databases">
        <title>Complete sequence of chromosome of Haliscomenobacter hydrossis DSM 1100.</title>
        <authorList>
            <consortium name="US DOE Joint Genome Institute (JGI-PGF)"/>
            <person name="Lucas S."/>
            <person name="Han J."/>
            <person name="Lapidus A."/>
            <person name="Bruce D."/>
            <person name="Goodwin L."/>
            <person name="Pitluck S."/>
            <person name="Peters L."/>
            <person name="Kyrpides N."/>
            <person name="Mavromatis K."/>
            <person name="Ivanova N."/>
            <person name="Ovchinnikova G."/>
            <person name="Pagani I."/>
            <person name="Daligault H."/>
            <person name="Detter J.C."/>
            <person name="Han C."/>
            <person name="Land M."/>
            <person name="Hauser L."/>
            <person name="Markowitz V."/>
            <person name="Cheng J.-F."/>
            <person name="Hugenholtz P."/>
            <person name="Woyke T."/>
            <person name="Wu D."/>
            <person name="Verbarg S."/>
            <person name="Frueling A."/>
            <person name="Brambilla E."/>
            <person name="Klenk H.-P."/>
            <person name="Eisen J.A."/>
        </authorList>
    </citation>
    <scope>NUCLEOTIDE SEQUENCE</scope>
    <source>
        <strain>DSM 1100</strain>
    </source>
</reference>
<reference evidence="3 4" key="1">
    <citation type="journal article" date="2011" name="Stand. Genomic Sci.">
        <title>Complete genome sequence of Haliscomenobacter hydrossis type strain (O).</title>
        <authorList>
            <consortium name="US DOE Joint Genome Institute (JGI-PGF)"/>
            <person name="Daligault H."/>
            <person name="Lapidus A."/>
            <person name="Zeytun A."/>
            <person name="Nolan M."/>
            <person name="Lucas S."/>
            <person name="Del Rio T.G."/>
            <person name="Tice H."/>
            <person name="Cheng J.F."/>
            <person name="Tapia R."/>
            <person name="Han C."/>
            <person name="Goodwin L."/>
            <person name="Pitluck S."/>
            <person name="Liolios K."/>
            <person name="Pagani I."/>
            <person name="Ivanova N."/>
            <person name="Huntemann M."/>
            <person name="Mavromatis K."/>
            <person name="Mikhailova N."/>
            <person name="Pati A."/>
            <person name="Chen A."/>
            <person name="Palaniappan K."/>
            <person name="Land M."/>
            <person name="Hauser L."/>
            <person name="Brambilla E.M."/>
            <person name="Rohde M."/>
            <person name="Verbarg S."/>
            <person name="Goker M."/>
            <person name="Bristow J."/>
            <person name="Eisen J.A."/>
            <person name="Markowitz V."/>
            <person name="Hugenholtz P."/>
            <person name="Kyrpides N.C."/>
            <person name="Klenk H.P."/>
            <person name="Woyke T."/>
        </authorList>
    </citation>
    <scope>NUCLEOTIDE SEQUENCE [LARGE SCALE GENOMIC DNA]</scope>
    <source>
        <strain evidence="4">ATCC 27775 / DSM 1100 / LMG 10767 / O</strain>
    </source>
</reference>
<dbReference type="HOGENOM" id="CLU_1376476_0_0_10"/>
<dbReference type="InterPro" id="IPR007730">
    <property type="entry name" value="SPOR-like_dom"/>
</dbReference>
<keyword evidence="1" id="KW-0812">Transmembrane</keyword>
<evidence type="ECO:0000313" key="4">
    <source>
        <dbReference type="Proteomes" id="UP000008461"/>
    </source>
</evidence>
<dbReference type="KEGG" id="hhy:Halhy_6105"/>
<organism evidence="3 4">
    <name type="scientific">Haliscomenobacter hydrossis (strain ATCC 27775 / DSM 1100 / LMG 10767 / O)</name>
    <dbReference type="NCBI Taxonomy" id="760192"/>
    <lineage>
        <taxon>Bacteria</taxon>
        <taxon>Pseudomonadati</taxon>
        <taxon>Bacteroidota</taxon>
        <taxon>Saprospiria</taxon>
        <taxon>Saprospirales</taxon>
        <taxon>Haliscomenobacteraceae</taxon>
        <taxon>Haliscomenobacter</taxon>
    </lineage>
</organism>
<dbReference type="EMBL" id="CP002691">
    <property type="protein sequence ID" value="AEE53927.1"/>
    <property type="molecule type" value="Genomic_DNA"/>
</dbReference>
<dbReference type="RefSeq" id="WP_013768449.1">
    <property type="nucleotide sequence ID" value="NC_015510.1"/>
</dbReference>
<evidence type="ECO:0000313" key="3">
    <source>
        <dbReference type="EMBL" id="AEE53927.1"/>
    </source>
</evidence>
<proteinExistence type="predicted"/>
<dbReference type="SUPFAM" id="SSF110997">
    <property type="entry name" value="Sporulation related repeat"/>
    <property type="match status" value="1"/>
</dbReference>
<dbReference type="Proteomes" id="UP000008461">
    <property type="component" value="Chromosome"/>
</dbReference>
<keyword evidence="1" id="KW-0472">Membrane</keyword>
<feature type="domain" description="SPOR" evidence="2">
    <location>
        <begin position="121"/>
        <end position="198"/>
    </location>
</feature>
<evidence type="ECO:0000259" key="2">
    <source>
        <dbReference type="PROSITE" id="PS51724"/>
    </source>
</evidence>
<evidence type="ECO:0000256" key="1">
    <source>
        <dbReference type="SAM" id="Phobius"/>
    </source>
</evidence>
<sequence length="198" mass="21407">MESLYFSVILLLLGVIVGGVIALQLLGPRGPQSYPPNYYAAPPALLPESRWGRDNGWGLLLILGLMLTLGLAKTELESWWKTAVPATTPKQQLNTPVREATIKARVAPQVTAASAPKTAAPVVAAGIYIQVAAYNNPLAAEQSRAAWQISTRQQGWMVPSGQIPVVYKVWMGPFGSKKAARQALEQWGTGFVVRMKAE</sequence>
<keyword evidence="4" id="KW-1185">Reference proteome</keyword>
<protein>
    <submittedName>
        <fullName evidence="3">Sporulation domain-containing protein</fullName>
    </submittedName>
</protein>
<dbReference type="GO" id="GO:0042834">
    <property type="term" value="F:peptidoglycan binding"/>
    <property type="evidence" value="ECO:0007669"/>
    <property type="project" value="InterPro"/>
</dbReference>
<dbReference type="Pfam" id="PF05036">
    <property type="entry name" value="SPOR"/>
    <property type="match status" value="1"/>
</dbReference>
<keyword evidence="1" id="KW-1133">Transmembrane helix</keyword>
<gene>
    <name evidence="3" type="ordered locus">Halhy_6105</name>
</gene>
<name>F4L2K9_HALH1</name>
<accession>F4L2K9</accession>
<feature type="transmembrane region" description="Helical" evidence="1">
    <location>
        <begin position="55"/>
        <end position="72"/>
    </location>
</feature>